<sequence>MLFQDRKRKVLLPEEVGEKGFLESRFPAFRIDSSGKGMQRTGFEGPDWQVAEGHKRALWMWHRSRAQILDWASSTPPFIPLVS</sequence>
<keyword evidence="2" id="KW-1185">Reference proteome</keyword>
<evidence type="ECO:0000313" key="2">
    <source>
        <dbReference type="Proteomes" id="UP000887159"/>
    </source>
</evidence>
<dbReference type="AlphaFoldDB" id="A0A8X6RY30"/>
<reference evidence="1" key="1">
    <citation type="submission" date="2020-08" db="EMBL/GenBank/DDBJ databases">
        <title>Multicomponent nature underlies the extraordinary mechanical properties of spider dragline silk.</title>
        <authorList>
            <person name="Kono N."/>
            <person name="Nakamura H."/>
            <person name="Mori M."/>
            <person name="Yoshida Y."/>
            <person name="Ohtoshi R."/>
            <person name="Malay A.D."/>
            <person name="Moran D.A.P."/>
            <person name="Tomita M."/>
            <person name="Numata K."/>
            <person name="Arakawa K."/>
        </authorList>
    </citation>
    <scope>NUCLEOTIDE SEQUENCE</scope>
</reference>
<evidence type="ECO:0000313" key="1">
    <source>
        <dbReference type="EMBL" id="GFY02281.1"/>
    </source>
</evidence>
<proteinExistence type="predicted"/>
<dbReference type="Proteomes" id="UP000887159">
    <property type="component" value="Unassembled WGS sequence"/>
</dbReference>
<accession>A0A8X6RY30</accession>
<dbReference type="EMBL" id="BMAU01021233">
    <property type="protein sequence ID" value="GFY02281.1"/>
    <property type="molecule type" value="Genomic_DNA"/>
</dbReference>
<gene>
    <name evidence="1" type="ORF">TNCV_3501632</name>
</gene>
<organism evidence="1 2">
    <name type="scientific">Trichonephila clavipes</name>
    <name type="common">Golden silk orbweaver</name>
    <name type="synonym">Nephila clavipes</name>
    <dbReference type="NCBI Taxonomy" id="2585209"/>
    <lineage>
        <taxon>Eukaryota</taxon>
        <taxon>Metazoa</taxon>
        <taxon>Ecdysozoa</taxon>
        <taxon>Arthropoda</taxon>
        <taxon>Chelicerata</taxon>
        <taxon>Arachnida</taxon>
        <taxon>Araneae</taxon>
        <taxon>Araneomorphae</taxon>
        <taxon>Entelegynae</taxon>
        <taxon>Araneoidea</taxon>
        <taxon>Nephilidae</taxon>
        <taxon>Trichonephila</taxon>
    </lineage>
</organism>
<protein>
    <submittedName>
        <fullName evidence="1">Uncharacterized protein</fullName>
    </submittedName>
</protein>
<comment type="caution">
    <text evidence="1">The sequence shown here is derived from an EMBL/GenBank/DDBJ whole genome shotgun (WGS) entry which is preliminary data.</text>
</comment>
<name>A0A8X6RY30_TRICX</name>